<evidence type="ECO:0000313" key="4">
    <source>
        <dbReference type="EMBL" id="SFR43880.1"/>
    </source>
</evidence>
<dbReference type="STRING" id="390270.SAMN04488005_1964"/>
<dbReference type="GO" id="GO:0000160">
    <property type="term" value="P:phosphorelay signal transduction system"/>
    <property type="evidence" value="ECO:0007669"/>
    <property type="project" value="InterPro"/>
</dbReference>
<dbReference type="PANTHER" id="PTHR44591:SF25">
    <property type="entry name" value="CHEMOTAXIS TWO-COMPONENT RESPONSE REGULATOR"/>
    <property type="match status" value="1"/>
</dbReference>
<dbReference type="InterPro" id="IPR001789">
    <property type="entry name" value="Sig_transdc_resp-reg_receiver"/>
</dbReference>
<evidence type="ECO:0000259" key="3">
    <source>
        <dbReference type="PROSITE" id="PS50110"/>
    </source>
</evidence>
<accession>A0A1I6GNW2</accession>
<gene>
    <name evidence="4" type="ORF">SAMN04488005_1964</name>
</gene>
<feature type="domain" description="Response regulatory" evidence="3">
    <location>
        <begin position="4"/>
        <end position="120"/>
    </location>
</feature>
<organism evidence="4 5">
    <name type="scientific">Yoonia tamlensis</name>
    <dbReference type="NCBI Taxonomy" id="390270"/>
    <lineage>
        <taxon>Bacteria</taxon>
        <taxon>Pseudomonadati</taxon>
        <taxon>Pseudomonadota</taxon>
        <taxon>Alphaproteobacteria</taxon>
        <taxon>Rhodobacterales</taxon>
        <taxon>Paracoccaceae</taxon>
        <taxon>Yoonia</taxon>
    </lineage>
</organism>
<sequence>MKTRILAIDDSRTIRSLLTMALEKAGFEVTTAVDGVDGIAKFRASDADLVITDVNMPNKDGFGVIDDIRGGVKNRAVPVLVLTTESGAALKDRARKAGATGWIVKPFDDDALVSVIRRLTGA</sequence>
<evidence type="ECO:0000256" key="1">
    <source>
        <dbReference type="ARBA" id="ARBA00022553"/>
    </source>
</evidence>
<dbReference type="OrthoDB" id="9800897at2"/>
<dbReference type="InterPro" id="IPR011006">
    <property type="entry name" value="CheY-like_superfamily"/>
</dbReference>
<dbReference type="Proteomes" id="UP000199478">
    <property type="component" value="Unassembled WGS sequence"/>
</dbReference>
<keyword evidence="1 2" id="KW-0597">Phosphoprotein</keyword>
<dbReference type="RefSeq" id="WP_090199420.1">
    <property type="nucleotide sequence ID" value="NZ_FOYP01000001.1"/>
</dbReference>
<dbReference type="Pfam" id="PF00072">
    <property type="entry name" value="Response_reg"/>
    <property type="match status" value="1"/>
</dbReference>
<dbReference type="InterPro" id="IPR050595">
    <property type="entry name" value="Bact_response_regulator"/>
</dbReference>
<keyword evidence="5" id="KW-1185">Reference proteome</keyword>
<evidence type="ECO:0000256" key="2">
    <source>
        <dbReference type="PROSITE-ProRule" id="PRU00169"/>
    </source>
</evidence>
<proteinExistence type="predicted"/>
<dbReference type="SUPFAM" id="SSF52172">
    <property type="entry name" value="CheY-like"/>
    <property type="match status" value="1"/>
</dbReference>
<dbReference type="AlphaFoldDB" id="A0A1I6GNW2"/>
<dbReference type="PANTHER" id="PTHR44591">
    <property type="entry name" value="STRESS RESPONSE REGULATOR PROTEIN 1"/>
    <property type="match status" value="1"/>
</dbReference>
<name>A0A1I6GNW2_9RHOB</name>
<dbReference type="Gene3D" id="3.40.50.2300">
    <property type="match status" value="1"/>
</dbReference>
<dbReference type="SMART" id="SM00448">
    <property type="entry name" value="REC"/>
    <property type="match status" value="1"/>
</dbReference>
<protein>
    <submittedName>
        <fullName evidence="4">Two-component system, chemotaxis family, response regulator CheY</fullName>
    </submittedName>
</protein>
<dbReference type="PROSITE" id="PS50110">
    <property type="entry name" value="RESPONSE_REGULATORY"/>
    <property type="match status" value="1"/>
</dbReference>
<feature type="modified residue" description="4-aspartylphosphate" evidence="2">
    <location>
        <position position="53"/>
    </location>
</feature>
<dbReference type="EMBL" id="FOYP01000001">
    <property type="protein sequence ID" value="SFR43880.1"/>
    <property type="molecule type" value="Genomic_DNA"/>
</dbReference>
<reference evidence="5" key="1">
    <citation type="submission" date="2016-10" db="EMBL/GenBank/DDBJ databases">
        <authorList>
            <person name="Varghese N."/>
            <person name="Submissions S."/>
        </authorList>
    </citation>
    <scope>NUCLEOTIDE SEQUENCE [LARGE SCALE GENOMIC DNA]</scope>
    <source>
        <strain evidence="5">DSM 26879</strain>
    </source>
</reference>
<evidence type="ECO:0000313" key="5">
    <source>
        <dbReference type="Proteomes" id="UP000199478"/>
    </source>
</evidence>